<sequence length="85" mass="9201">MAILPLGLTFWWLAHPVHVLLLLTTTSDELIRAIPTPSRPSNQRSHQGSFRSIRAESCTGLPRIVGHSPNPCPESGPNPTSVAPL</sequence>
<feature type="region of interest" description="Disordered" evidence="1">
    <location>
        <begin position="64"/>
        <end position="85"/>
    </location>
</feature>
<keyword evidence="4" id="KW-1185">Reference proteome</keyword>
<evidence type="ECO:0000313" key="3">
    <source>
        <dbReference type="EMBL" id="KAA1117811.1"/>
    </source>
</evidence>
<comment type="caution">
    <text evidence="3">The sequence shown here is derived from an EMBL/GenBank/DDBJ whole genome shotgun (WGS) entry which is preliminary data.</text>
</comment>
<accession>A0A5B0QWX5</accession>
<organism evidence="3 4">
    <name type="scientific">Puccinia graminis f. sp. tritici</name>
    <dbReference type="NCBI Taxonomy" id="56615"/>
    <lineage>
        <taxon>Eukaryota</taxon>
        <taxon>Fungi</taxon>
        <taxon>Dikarya</taxon>
        <taxon>Basidiomycota</taxon>
        <taxon>Pucciniomycotina</taxon>
        <taxon>Pucciniomycetes</taxon>
        <taxon>Pucciniales</taxon>
        <taxon>Pucciniaceae</taxon>
        <taxon>Puccinia</taxon>
    </lineage>
</organism>
<reference evidence="3 4" key="1">
    <citation type="submission" date="2019-05" db="EMBL/GenBank/DDBJ databases">
        <title>Emergence of the Ug99 lineage of the wheat stem rust pathogen through somatic hybridization.</title>
        <authorList>
            <person name="Li F."/>
            <person name="Upadhyaya N.M."/>
            <person name="Sperschneider J."/>
            <person name="Matny O."/>
            <person name="Nguyen-Phuc H."/>
            <person name="Mago R."/>
            <person name="Raley C."/>
            <person name="Miller M.E."/>
            <person name="Silverstein K.A.T."/>
            <person name="Henningsen E."/>
            <person name="Hirsch C.D."/>
            <person name="Visser B."/>
            <person name="Pretorius Z.A."/>
            <person name="Steffenson B.J."/>
            <person name="Schwessinger B."/>
            <person name="Dodds P.N."/>
            <person name="Figueroa M."/>
        </authorList>
    </citation>
    <scope>NUCLEOTIDE SEQUENCE [LARGE SCALE GENOMIC DNA]</scope>
    <source>
        <strain evidence="3">21-0</strain>
    </source>
</reference>
<dbReference type="EMBL" id="VSWC01000002">
    <property type="protein sequence ID" value="KAA1117811.1"/>
    <property type="molecule type" value="Genomic_DNA"/>
</dbReference>
<evidence type="ECO:0000313" key="4">
    <source>
        <dbReference type="Proteomes" id="UP000324748"/>
    </source>
</evidence>
<evidence type="ECO:0000256" key="2">
    <source>
        <dbReference type="SAM" id="SignalP"/>
    </source>
</evidence>
<feature type="signal peptide" evidence="2">
    <location>
        <begin position="1"/>
        <end position="19"/>
    </location>
</feature>
<dbReference type="AlphaFoldDB" id="A0A5B0QWX5"/>
<dbReference type="Proteomes" id="UP000324748">
    <property type="component" value="Unassembled WGS sequence"/>
</dbReference>
<keyword evidence="2" id="KW-0732">Signal</keyword>
<feature type="chain" id="PRO_5022860001" description="Secreted protein" evidence="2">
    <location>
        <begin position="20"/>
        <end position="85"/>
    </location>
</feature>
<evidence type="ECO:0008006" key="5">
    <source>
        <dbReference type="Google" id="ProtNLM"/>
    </source>
</evidence>
<proteinExistence type="predicted"/>
<evidence type="ECO:0000256" key="1">
    <source>
        <dbReference type="SAM" id="MobiDB-lite"/>
    </source>
</evidence>
<gene>
    <name evidence="3" type="ORF">PGT21_023931</name>
</gene>
<name>A0A5B0QWX5_PUCGR</name>
<protein>
    <recommendedName>
        <fullName evidence="5">Secreted protein</fullName>
    </recommendedName>
</protein>